<dbReference type="Gene3D" id="2.40.400.10">
    <property type="entry name" value="Acetoacetate decarboxylase-like"/>
    <property type="match status" value="1"/>
</dbReference>
<proteinExistence type="predicted"/>
<dbReference type="Gramene" id="KJB31579">
    <property type="protein sequence ID" value="KJB31579"/>
    <property type="gene ID" value="B456_005G196600"/>
</dbReference>
<dbReference type="SUPFAM" id="SSF160104">
    <property type="entry name" value="Acetoacetate decarboxylase-like"/>
    <property type="match status" value="1"/>
</dbReference>
<dbReference type="InterPro" id="IPR039343">
    <property type="entry name" value="NDX1-like"/>
</dbReference>
<protein>
    <recommendedName>
        <fullName evidence="3">Protein NEOXANTHIN-DEFICIENT 1</fullName>
    </recommendedName>
</protein>
<reference evidence="1 2" key="1">
    <citation type="journal article" date="2012" name="Nature">
        <title>Repeated polyploidization of Gossypium genomes and the evolution of spinnable cotton fibres.</title>
        <authorList>
            <person name="Paterson A.H."/>
            <person name="Wendel J.F."/>
            <person name="Gundlach H."/>
            <person name="Guo H."/>
            <person name="Jenkins J."/>
            <person name="Jin D."/>
            <person name="Llewellyn D."/>
            <person name="Showmaker K.C."/>
            <person name="Shu S."/>
            <person name="Udall J."/>
            <person name="Yoo M.J."/>
            <person name="Byers R."/>
            <person name="Chen W."/>
            <person name="Doron-Faigenboim A."/>
            <person name="Duke M.V."/>
            <person name="Gong L."/>
            <person name="Grimwood J."/>
            <person name="Grover C."/>
            <person name="Grupp K."/>
            <person name="Hu G."/>
            <person name="Lee T.H."/>
            <person name="Li J."/>
            <person name="Lin L."/>
            <person name="Liu T."/>
            <person name="Marler B.S."/>
            <person name="Page J.T."/>
            <person name="Roberts A.W."/>
            <person name="Romanel E."/>
            <person name="Sanders W.S."/>
            <person name="Szadkowski E."/>
            <person name="Tan X."/>
            <person name="Tang H."/>
            <person name="Xu C."/>
            <person name="Wang J."/>
            <person name="Wang Z."/>
            <person name="Zhang D."/>
            <person name="Zhang L."/>
            <person name="Ashrafi H."/>
            <person name="Bedon F."/>
            <person name="Bowers J.E."/>
            <person name="Brubaker C.L."/>
            <person name="Chee P.W."/>
            <person name="Das S."/>
            <person name="Gingle A.R."/>
            <person name="Haigler C.H."/>
            <person name="Harker D."/>
            <person name="Hoffmann L.V."/>
            <person name="Hovav R."/>
            <person name="Jones D.C."/>
            <person name="Lemke C."/>
            <person name="Mansoor S."/>
            <person name="ur Rahman M."/>
            <person name="Rainville L.N."/>
            <person name="Rambani A."/>
            <person name="Reddy U.K."/>
            <person name="Rong J.K."/>
            <person name="Saranga Y."/>
            <person name="Scheffler B.E."/>
            <person name="Scheffler J.A."/>
            <person name="Stelly D.M."/>
            <person name="Triplett B.A."/>
            <person name="Van Deynze A."/>
            <person name="Vaslin M.F."/>
            <person name="Waghmare V.N."/>
            <person name="Walford S.A."/>
            <person name="Wright R.J."/>
            <person name="Zaki E.A."/>
            <person name="Zhang T."/>
            <person name="Dennis E.S."/>
            <person name="Mayer K.F."/>
            <person name="Peterson D.G."/>
            <person name="Rokhsar D.S."/>
            <person name="Wang X."/>
            <person name="Schmutz J."/>
        </authorList>
    </citation>
    <scope>NUCLEOTIDE SEQUENCE [LARGE SCALE GENOMIC DNA]</scope>
</reference>
<organism evidence="1 2">
    <name type="scientific">Gossypium raimondii</name>
    <name type="common">Peruvian cotton</name>
    <name type="synonym">Gossypium klotzschianum subsp. raimondii</name>
    <dbReference type="NCBI Taxonomy" id="29730"/>
    <lineage>
        <taxon>Eukaryota</taxon>
        <taxon>Viridiplantae</taxon>
        <taxon>Streptophyta</taxon>
        <taxon>Embryophyta</taxon>
        <taxon>Tracheophyta</taxon>
        <taxon>Spermatophyta</taxon>
        <taxon>Magnoliopsida</taxon>
        <taxon>eudicotyledons</taxon>
        <taxon>Gunneridae</taxon>
        <taxon>Pentapetalae</taxon>
        <taxon>rosids</taxon>
        <taxon>malvids</taxon>
        <taxon>Malvales</taxon>
        <taxon>Malvaceae</taxon>
        <taxon>Malvoideae</taxon>
        <taxon>Gossypium</taxon>
    </lineage>
</organism>
<dbReference type="InterPro" id="IPR023375">
    <property type="entry name" value="ADC_dom_sf"/>
</dbReference>
<evidence type="ECO:0000313" key="1">
    <source>
        <dbReference type="EMBL" id="KJB31579.1"/>
    </source>
</evidence>
<dbReference type="PANTHER" id="PTHR35467">
    <property type="match status" value="1"/>
</dbReference>
<dbReference type="EMBL" id="CM001744">
    <property type="protein sequence ID" value="KJB31579.1"/>
    <property type="molecule type" value="Genomic_DNA"/>
</dbReference>
<gene>
    <name evidence="1" type="ORF">B456_005G196600</name>
</gene>
<name>A0A0D2RIF7_GOSRA</name>
<dbReference type="AlphaFoldDB" id="A0A0D2RIF7"/>
<sequence>MGLGETKSSPGYGNPPWIFKGSALYQLHLVKAETVRAFIPKELRLVEAFGYTLGGFFLANYDDSPAGVFDELVVIAGIVWNPPTSCAWAARVLVNSEEACHHGRKEVGLPSQVARFSKRITPVPRQTKDKFGGFLNMIGVGTTICHSKDCMDVQVTEVVGPASSDICNIKLLTDGEFIVDPTYVLNSHGIWKLLRISFLRI</sequence>
<accession>A0A0D2RIF7</accession>
<evidence type="ECO:0000313" key="2">
    <source>
        <dbReference type="Proteomes" id="UP000032304"/>
    </source>
</evidence>
<keyword evidence="2" id="KW-1185">Reference proteome</keyword>
<evidence type="ECO:0008006" key="3">
    <source>
        <dbReference type="Google" id="ProtNLM"/>
    </source>
</evidence>
<dbReference type="Proteomes" id="UP000032304">
    <property type="component" value="Chromosome 5"/>
</dbReference>
<dbReference type="PANTHER" id="PTHR35467:SF2">
    <property type="entry name" value="PROTEIN NEOXANTHIN-DEFICIENT 1"/>
    <property type="match status" value="1"/>
</dbReference>